<feature type="compositionally biased region" description="Low complexity" evidence="1">
    <location>
        <begin position="194"/>
        <end position="214"/>
    </location>
</feature>
<name>A0A6G1DM29_9ORYZ</name>
<feature type="region of interest" description="Disordered" evidence="1">
    <location>
        <begin position="175"/>
        <end position="306"/>
    </location>
</feature>
<dbReference type="OrthoDB" id="1710911at2759"/>
<dbReference type="Proteomes" id="UP000479710">
    <property type="component" value="Unassembled WGS sequence"/>
</dbReference>
<proteinExistence type="predicted"/>
<feature type="region of interest" description="Disordered" evidence="1">
    <location>
        <begin position="99"/>
        <end position="151"/>
    </location>
</feature>
<protein>
    <submittedName>
        <fullName evidence="2">Uncharacterized protein</fullName>
    </submittedName>
</protein>
<evidence type="ECO:0000256" key="1">
    <source>
        <dbReference type="SAM" id="MobiDB-lite"/>
    </source>
</evidence>
<sequence>MAGRLLPHLQPRGGAGLGTSTTVRDANRTTQRDVGRCGGGTWREHTARLGGASERARELGVRAEQNSRVGGERGGETLKRSEFVGGALDGGTTCGIVAEGTRRRRRRKTRTRRAAATVRVEDAGEGRGLPPPSPATGPHAGGGRSRGARRQGETIAKGHKNYELMLNLQLGIRVRGSRTRRPAPRPARLEGQKAAGRAAGGVAPPRAAAHGRVVFWRRPGGASGLGRREAGGRGAPRGGASAVGTREQEADGQDASAEQAAARREAGRRRVGAAAACCGRRREGQGGGGVASGGRGIGRRSCPPRHSSRALALFSLLLGLP</sequence>
<feature type="region of interest" description="Disordered" evidence="1">
    <location>
        <begin position="1"/>
        <end position="78"/>
    </location>
</feature>
<reference evidence="2 3" key="1">
    <citation type="submission" date="2019-11" db="EMBL/GenBank/DDBJ databases">
        <title>Whole genome sequence of Oryza granulata.</title>
        <authorList>
            <person name="Li W."/>
        </authorList>
    </citation>
    <scope>NUCLEOTIDE SEQUENCE [LARGE SCALE GENOMIC DNA]</scope>
    <source>
        <strain evidence="3">cv. Menghai</strain>
        <tissue evidence="2">Leaf</tissue>
    </source>
</reference>
<feature type="compositionally biased region" description="Basic and acidic residues" evidence="1">
    <location>
        <begin position="25"/>
        <end position="35"/>
    </location>
</feature>
<feature type="compositionally biased region" description="Gly residues" evidence="1">
    <location>
        <begin position="285"/>
        <end position="296"/>
    </location>
</feature>
<dbReference type="EMBL" id="SPHZ02000006">
    <property type="protein sequence ID" value="KAF0913496.1"/>
    <property type="molecule type" value="Genomic_DNA"/>
</dbReference>
<comment type="caution">
    <text evidence="2">The sequence shown here is derived from an EMBL/GenBank/DDBJ whole genome shotgun (WGS) entry which is preliminary data.</text>
</comment>
<gene>
    <name evidence="2" type="ORF">E2562_023243</name>
</gene>
<keyword evidence="3" id="KW-1185">Reference proteome</keyword>
<feature type="compositionally biased region" description="Basic residues" evidence="1">
    <location>
        <begin position="102"/>
        <end position="113"/>
    </location>
</feature>
<organism evidence="2 3">
    <name type="scientific">Oryza meyeriana var. granulata</name>
    <dbReference type="NCBI Taxonomy" id="110450"/>
    <lineage>
        <taxon>Eukaryota</taxon>
        <taxon>Viridiplantae</taxon>
        <taxon>Streptophyta</taxon>
        <taxon>Embryophyta</taxon>
        <taxon>Tracheophyta</taxon>
        <taxon>Spermatophyta</taxon>
        <taxon>Magnoliopsida</taxon>
        <taxon>Liliopsida</taxon>
        <taxon>Poales</taxon>
        <taxon>Poaceae</taxon>
        <taxon>BOP clade</taxon>
        <taxon>Oryzoideae</taxon>
        <taxon>Oryzeae</taxon>
        <taxon>Oryzinae</taxon>
        <taxon>Oryza</taxon>
        <taxon>Oryza meyeriana</taxon>
    </lineage>
</organism>
<evidence type="ECO:0000313" key="2">
    <source>
        <dbReference type="EMBL" id="KAF0913496.1"/>
    </source>
</evidence>
<dbReference type="AlphaFoldDB" id="A0A6G1DM29"/>
<evidence type="ECO:0000313" key="3">
    <source>
        <dbReference type="Proteomes" id="UP000479710"/>
    </source>
</evidence>
<accession>A0A6G1DM29</accession>